<sequence length="247" mass="25547">MQGAGQDGVAQRHDHLDDARDTRRRLGVPEVGLDGAEPQRPLRRALLSVGGEDRLGLDGVAEGGAGAVGLDGVHVGRRDPGAREGLGDDAFLGGAVGAVRPLLAPSWLTAEPRTTASTRWPLRRASESRSTRRTPAPSPHTVPSAAAANGLQRASAASAPCRANSVKAFGEHITVTPPASARSQSPARSACAARCRATSDDEQAVSTVTAGPSNPKVYAMRPVATLPEPPVPRYPAMSSVMVPSRVV</sequence>
<dbReference type="AlphaFoldDB" id="A0A1Z1WP09"/>
<accession>A0A1Z1WP09</accession>
<dbReference type="AntiFam" id="ANF00248">
    <property type="entry name" value="Shadow ORF (opposite ppsD)"/>
</dbReference>
<proteinExistence type="predicted"/>
<evidence type="ECO:0000313" key="3">
    <source>
        <dbReference type="Proteomes" id="UP000195880"/>
    </source>
</evidence>
<reference evidence="2 3" key="1">
    <citation type="submission" date="2017-05" db="EMBL/GenBank/DDBJ databases">
        <title>Streptomyces alboflavus Genome sequencing and assembly.</title>
        <authorList>
            <person name="Wang Y."/>
            <person name="Du B."/>
            <person name="Ding Y."/>
            <person name="Liu H."/>
            <person name="Hou Q."/>
            <person name="Liu K."/>
            <person name="Wang C."/>
            <person name="Yao L."/>
        </authorList>
    </citation>
    <scope>NUCLEOTIDE SEQUENCE [LARGE SCALE GENOMIC DNA]</scope>
    <source>
        <strain evidence="2 3">MDJK44</strain>
    </source>
</reference>
<protein>
    <submittedName>
        <fullName evidence="2">Uncharacterized protein</fullName>
    </submittedName>
</protein>
<gene>
    <name evidence="2" type="ORF">SMD44_07518</name>
</gene>
<name>A0A1Z1WP09_9ACTN</name>
<feature type="compositionally biased region" description="Basic and acidic residues" evidence="1">
    <location>
        <begin position="10"/>
        <end position="21"/>
    </location>
</feature>
<keyword evidence="3" id="KW-1185">Reference proteome</keyword>
<dbReference type="KEGG" id="salf:SMD44_07518"/>
<evidence type="ECO:0000256" key="1">
    <source>
        <dbReference type="SAM" id="MobiDB-lite"/>
    </source>
</evidence>
<dbReference type="EMBL" id="CP021748">
    <property type="protein sequence ID" value="ARX88032.1"/>
    <property type="molecule type" value="Genomic_DNA"/>
</dbReference>
<feature type="region of interest" description="Disordered" evidence="1">
    <location>
        <begin position="1"/>
        <end position="39"/>
    </location>
</feature>
<evidence type="ECO:0000313" key="2">
    <source>
        <dbReference type="EMBL" id="ARX88032.1"/>
    </source>
</evidence>
<organism evidence="2 3">
    <name type="scientific">Streptomyces alboflavus</name>
    <dbReference type="NCBI Taxonomy" id="67267"/>
    <lineage>
        <taxon>Bacteria</taxon>
        <taxon>Bacillati</taxon>
        <taxon>Actinomycetota</taxon>
        <taxon>Actinomycetes</taxon>
        <taxon>Kitasatosporales</taxon>
        <taxon>Streptomycetaceae</taxon>
        <taxon>Streptomyces</taxon>
    </lineage>
</organism>
<feature type="region of interest" description="Disordered" evidence="1">
    <location>
        <begin position="113"/>
        <end position="153"/>
    </location>
</feature>
<dbReference type="Proteomes" id="UP000195880">
    <property type="component" value="Chromosome"/>
</dbReference>